<dbReference type="InterPro" id="IPR011760">
    <property type="entry name" value="PsdUridine_synth_TruD_insert"/>
</dbReference>
<dbReference type="EMBL" id="GL630006">
    <property type="protein sequence ID" value="EFW98611.1"/>
    <property type="molecule type" value="Genomic_DNA"/>
</dbReference>
<dbReference type="Gene3D" id="3.30.2350.20">
    <property type="entry name" value="TruD, catalytic domain"/>
    <property type="match status" value="2"/>
</dbReference>
<dbReference type="PANTHER" id="PTHR13326:SF21">
    <property type="entry name" value="PSEUDOURIDYLATE SYNTHASE PUS7L"/>
    <property type="match status" value="1"/>
</dbReference>
<dbReference type="RefSeq" id="XP_014168094.1">
    <property type="nucleotide sequence ID" value="XM_014312619.1"/>
</dbReference>
<dbReference type="NCBIfam" id="TIGR00094">
    <property type="entry name" value="tRNA_TruD_broad"/>
    <property type="match status" value="1"/>
</dbReference>
<dbReference type="PANTHER" id="PTHR13326">
    <property type="entry name" value="TRNA PSEUDOURIDINE SYNTHASE D"/>
    <property type="match status" value="1"/>
</dbReference>
<dbReference type="SUPFAM" id="SSF55120">
    <property type="entry name" value="Pseudouridine synthase"/>
    <property type="match status" value="1"/>
</dbReference>
<name>F0XUC0_GROCL</name>
<evidence type="ECO:0000256" key="2">
    <source>
        <dbReference type="ARBA" id="ARBA00023235"/>
    </source>
</evidence>
<dbReference type="STRING" id="655863.F0XUC0"/>
<dbReference type="Proteomes" id="UP000007796">
    <property type="component" value="Unassembled WGS sequence"/>
</dbReference>
<evidence type="ECO:0000256" key="3">
    <source>
        <dbReference type="SAM" id="MobiDB-lite"/>
    </source>
</evidence>
<feature type="region of interest" description="Disordered" evidence="3">
    <location>
        <begin position="649"/>
        <end position="706"/>
    </location>
</feature>
<dbReference type="Pfam" id="PF01142">
    <property type="entry name" value="TruD"/>
    <property type="match status" value="1"/>
</dbReference>
<dbReference type="eggNOG" id="KOG2339">
    <property type="taxonomic scope" value="Eukaryota"/>
</dbReference>
<dbReference type="GeneID" id="25977677"/>
<feature type="compositionally biased region" description="Polar residues" evidence="3">
    <location>
        <begin position="662"/>
        <end position="683"/>
    </location>
</feature>
<dbReference type="PROSITE" id="PS50984">
    <property type="entry name" value="TRUD"/>
    <property type="match status" value="1"/>
</dbReference>
<dbReference type="PIRSF" id="PIRSF037016">
    <property type="entry name" value="Pseudouridin_synth_euk_prd"/>
    <property type="match status" value="1"/>
</dbReference>
<feature type="compositionally biased region" description="Basic and acidic residues" evidence="3">
    <location>
        <begin position="203"/>
        <end position="215"/>
    </location>
</feature>
<feature type="compositionally biased region" description="Basic and acidic residues" evidence="3">
    <location>
        <begin position="691"/>
        <end position="706"/>
    </location>
</feature>
<gene>
    <name evidence="5" type="ORF">CMQ_4463</name>
</gene>
<sequence length="924" mass="102609">MANLTGTPSGNHLPGVRTNSEKKLGVLHYTSCIDFGWIGDIRKRYTDFIVHEVRKDGTVVYLSDVVEMDPEKLRAEPEKTERVALIEHKHVPESKTEEPEAAEISKEDADALSILLGAEAAKELQEMYAAIVAGGVDRNAKVTFAVSSDRSQRGHIHQEIRRIFFGRFETQADPNSGSISAQPVSGRGKPRVPRRNLNGPNWRENRDSRDSRDNQGRNAGGPNPPRKGPYLHFTLYKENKDTMEAINHLARMMKMKSVNFGFAGTKDRRAATTQRVSVKYHGHVDPAWLNSRNNNIKVGDFSYHKAPIQLGQHGGNEFTIAIKNVELARGKNCSLSHRLRMAESCVQAALDHIQQNGFINYFGLQRFGTHAIGTQEVGLKILSGDFESACDYILHVDPALMARLNDPDVELAFQRDEISRARAISLFKTNGDTGPALQTLPKRYGAESAILQHLSRSLASRRDFCGALLKITRGLRNLYIHAYQSLVWNWIVSRRWSKFGNTVIAGDLVLVESEVNPARYRSGMDMSEDLNQDEEQFYQEARVLTAEDAASGKYTIFDIVLPVPGYDVLYPENEIGEFYVEFMGRPENGGLNPYRMRRPQKEFSLSGYYRKIMARFSTVPKFFVRPYMDDSEQMHPTDLDEIRLRKAGEGQKQAGSLAPVAESTSTSDNTETGDIADSTTIQDETSRRRRLTPDRPQDPPEKRVNDAWIETKLDGSSKRVKLEVAQAVDENVAPAGEPVSTKPIVSTSEPLVDLPMGDSKANETDVATGVLCNDKALPTMEDVSRLFDDQTEQQGNFSMGPLTTPRIGSSDMPSLAGLTPVQSIKNVFKDVPVGGDISKALNLTAAWRSGLPTLEDVEEMKIAVVLNFRLNSSNYATICMREMMSTAFNVAPETNSSGSGFGQLLGHGGHIHHESVGHTTSVSH</sequence>
<keyword evidence="2" id="KW-0413">Isomerase</keyword>
<proteinExistence type="inferred from homology"/>
<dbReference type="GO" id="GO:0005634">
    <property type="term" value="C:nucleus"/>
    <property type="evidence" value="ECO:0007669"/>
    <property type="project" value="TreeGrafter"/>
</dbReference>
<dbReference type="InterPro" id="IPR042214">
    <property type="entry name" value="TruD_catalytic"/>
</dbReference>
<dbReference type="AlphaFoldDB" id="F0XUC0"/>
<evidence type="ECO:0000256" key="1">
    <source>
        <dbReference type="ARBA" id="ARBA00007953"/>
    </source>
</evidence>
<dbReference type="GO" id="GO:0001522">
    <property type="term" value="P:pseudouridine synthesis"/>
    <property type="evidence" value="ECO:0007669"/>
    <property type="project" value="InterPro"/>
</dbReference>
<feature type="domain" description="TRUD" evidence="4">
    <location>
        <begin position="357"/>
        <end position="615"/>
    </location>
</feature>
<dbReference type="CDD" id="cd02576">
    <property type="entry name" value="PseudoU_synth_ScPUS7"/>
    <property type="match status" value="1"/>
</dbReference>
<dbReference type="InterPro" id="IPR020103">
    <property type="entry name" value="PsdUridine_synth_cat_dom_sf"/>
</dbReference>
<dbReference type="FunCoup" id="F0XUC0">
    <property type="interactions" value="1040"/>
</dbReference>
<keyword evidence="6" id="KW-1185">Reference proteome</keyword>
<comment type="similarity">
    <text evidence="1">Belongs to the pseudouridine synthase TruD family.</text>
</comment>
<feature type="compositionally biased region" description="Polar residues" evidence="3">
    <location>
        <begin position="172"/>
        <end position="183"/>
    </location>
</feature>
<dbReference type="InParanoid" id="F0XUC0"/>
<dbReference type="OrthoDB" id="447290at2759"/>
<feature type="region of interest" description="Disordered" evidence="3">
    <location>
        <begin position="171"/>
        <end position="230"/>
    </location>
</feature>
<evidence type="ECO:0000313" key="6">
    <source>
        <dbReference type="Proteomes" id="UP000007796"/>
    </source>
</evidence>
<dbReference type="GO" id="GO:0009982">
    <property type="term" value="F:pseudouridine synthase activity"/>
    <property type="evidence" value="ECO:0007669"/>
    <property type="project" value="InterPro"/>
</dbReference>
<evidence type="ECO:0000259" key="4">
    <source>
        <dbReference type="PROSITE" id="PS50984"/>
    </source>
</evidence>
<organism evidence="6">
    <name type="scientific">Grosmannia clavigera (strain kw1407 / UAMH 11150)</name>
    <name type="common">Blue stain fungus</name>
    <name type="synonym">Graphiocladiella clavigera</name>
    <dbReference type="NCBI Taxonomy" id="655863"/>
    <lineage>
        <taxon>Eukaryota</taxon>
        <taxon>Fungi</taxon>
        <taxon>Dikarya</taxon>
        <taxon>Ascomycota</taxon>
        <taxon>Pezizomycotina</taxon>
        <taxon>Sordariomycetes</taxon>
        <taxon>Sordariomycetidae</taxon>
        <taxon>Ophiostomatales</taxon>
        <taxon>Ophiostomataceae</taxon>
        <taxon>Leptographium</taxon>
    </lineage>
</organism>
<accession>F0XUC0</accession>
<reference evidence="5 6" key="1">
    <citation type="journal article" date="2011" name="Proc. Natl. Acad. Sci. U.S.A.">
        <title>Genome and transcriptome analyses of the mountain pine beetle-fungal symbiont Grosmannia clavigera, a lodgepole pine pathogen.</title>
        <authorList>
            <person name="DiGuistini S."/>
            <person name="Wang Y."/>
            <person name="Liao N.Y."/>
            <person name="Taylor G."/>
            <person name="Tanguay P."/>
            <person name="Feau N."/>
            <person name="Henrissat B."/>
            <person name="Chan S.K."/>
            <person name="Hesse-Orce U."/>
            <person name="Alamouti S.M."/>
            <person name="Tsui C.K.M."/>
            <person name="Docking R.T."/>
            <person name="Levasseur A."/>
            <person name="Haridas S."/>
            <person name="Robertson G."/>
            <person name="Birol I."/>
            <person name="Holt R.A."/>
            <person name="Marra M.A."/>
            <person name="Hamelin R.C."/>
            <person name="Hirst M."/>
            <person name="Jones S.J.M."/>
            <person name="Bohlmann J."/>
            <person name="Breuil C."/>
        </authorList>
    </citation>
    <scope>NUCLEOTIDE SEQUENCE [LARGE SCALE GENOMIC DNA]</scope>
    <source>
        <strain evidence="6">kw1407 / UAMH 11150</strain>
    </source>
</reference>
<dbReference type="GO" id="GO:0003723">
    <property type="term" value="F:RNA binding"/>
    <property type="evidence" value="ECO:0007669"/>
    <property type="project" value="InterPro"/>
</dbReference>
<dbReference type="InterPro" id="IPR001656">
    <property type="entry name" value="PsdUridine_synth_TruD"/>
</dbReference>
<dbReference type="HOGENOM" id="CLU_005281_0_0_1"/>
<protein>
    <submittedName>
        <fullName evidence="5">Pseudouridine synthase</fullName>
    </submittedName>
</protein>
<evidence type="ECO:0000313" key="5">
    <source>
        <dbReference type="EMBL" id="EFW98611.1"/>
    </source>
</evidence>